<dbReference type="AlphaFoldDB" id="A0A9N9HS54"/>
<name>A0A9N9HS54_9GLOM</name>
<keyword evidence="2" id="KW-1185">Reference proteome</keyword>
<protein>
    <submittedName>
        <fullName evidence="1">10419_t:CDS:1</fullName>
    </submittedName>
</protein>
<evidence type="ECO:0000313" key="2">
    <source>
        <dbReference type="Proteomes" id="UP000789396"/>
    </source>
</evidence>
<organism evidence="1 2">
    <name type="scientific">Racocetra fulgida</name>
    <dbReference type="NCBI Taxonomy" id="60492"/>
    <lineage>
        <taxon>Eukaryota</taxon>
        <taxon>Fungi</taxon>
        <taxon>Fungi incertae sedis</taxon>
        <taxon>Mucoromycota</taxon>
        <taxon>Glomeromycotina</taxon>
        <taxon>Glomeromycetes</taxon>
        <taxon>Diversisporales</taxon>
        <taxon>Gigasporaceae</taxon>
        <taxon>Racocetra</taxon>
    </lineage>
</organism>
<reference evidence="1" key="1">
    <citation type="submission" date="2021-06" db="EMBL/GenBank/DDBJ databases">
        <authorList>
            <person name="Kallberg Y."/>
            <person name="Tangrot J."/>
            <person name="Rosling A."/>
        </authorList>
    </citation>
    <scope>NUCLEOTIDE SEQUENCE</scope>
    <source>
        <strain evidence="1">IN212</strain>
    </source>
</reference>
<dbReference type="OrthoDB" id="2317675at2759"/>
<sequence length="89" mass="9454">MGANIPITWQYTPQANQLPGTLSVVNNATQNTTVIDRAVNLTAQAYQWTVSVPAAFYYLALNDGSGDKYSGAFEVYNAGQPAQASAPAQ</sequence>
<accession>A0A9N9HS54</accession>
<gene>
    <name evidence="1" type="ORF">RFULGI_LOCUS10487</name>
</gene>
<proteinExistence type="predicted"/>
<evidence type="ECO:0000313" key="1">
    <source>
        <dbReference type="EMBL" id="CAG8703003.1"/>
    </source>
</evidence>
<feature type="non-terminal residue" evidence="1">
    <location>
        <position position="89"/>
    </location>
</feature>
<comment type="caution">
    <text evidence="1">The sequence shown here is derived from an EMBL/GenBank/DDBJ whole genome shotgun (WGS) entry which is preliminary data.</text>
</comment>
<dbReference type="EMBL" id="CAJVPZ010020838">
    <property type="protein sequence ID" value="CAG8703003.1"/>
    <property type="molecule type" value="Genomic_DNA"/>
</dbReference>
<dbReference type="Proteomes" id="UP000789396">
    <property type="component" value="Unassembled WGS sequence"/>
</dbReference>